<dbReference type="AlphaFoldDB" id="A0AAN7MHL3"/>
<evidence type="ECO:0000259" key="13">
    <source>
        <dbReference type="PROSITE" id="PS51746"/>
    </source>
</evidence>
<dbReference type="GO" id="GO:0004722">
    <property type="term" value="F:protein serine/threonine phosphatase activity"/>
    <property type="evidence" value="ECO:0007669"/>
    <property type="project" value="UniProtKB-EC"/>
</dbReference>
<sequence length="404" mass="44184">MVAEAEVEPPSRIPMLEVQHYSSARASAHVRELMTVSSPVPAPNSEAIQVPDSVYVEVSTTHHAEVRAVEVLTMEVPESPSQDFVPSIRSGSFAAIGARRNMEDEHLRIDDLSKHLGPPFQFPQPCAFYGVFDGHGGPEAAAFIKGNIMKLLFDEAEFPSSMEVDKIFTAEVTNSIEKAYLLADNALAAGAHEVVRSTGTTALTTFIFGSHLMVANAGDCRAVLCRKGMAINMSQDHKPTNPLERRRVEQLGAFVEDGYLNGLLSVTRALGDWDIKSLAKDIASSPLIPNPEVMQLVLTEEDEFLILACDGIWDVMSSQLAVNIVRRGLRKHDNPKQCARDLVKESLRLGAHDNLTVVVVCLLGPEHRTISPSTPDRHRKLRFFSLSSEALCSFKGFLDGGGSR</sequence>
<dbReference type="CDD" id="cd00143">
    <property type="entry name" value="PP2Cc"/>
    <property type="match status" value="1"/>
</dbReference>
<dbReference type="InterPro" id="IPR036457">
    <property type="entry name" value="PPM-type-like_dom_sf"/>
</dbReference>
<evidence type="ECO:0000313" key="14">
    <source>
        <dbReference type="EMBL" id="KAK4799207.1"/>
    </source>
</evidence>
<evidence type="ECO:0000256" key="12">
    <source>
        <dbReference type="RuleBase" id="RU003465"/>
    </source>
</evidence>
<dbReference type="GO" id="GO:0005737">
    <property type="term" value="C:cytoplasm"/>
    <property type="evidence" value="ECO:0007669"/>
    <property type="project" value="UniProtKB-ARBA"/>
</dbReference>
<evidence type="ECO:0000256" key="4">
    <source>
        <dbReference type="ARBA" id="ARBA00013081"/>
    </source>
</evidence>
<evidence type="ECO:0000256" key="2">
    <source>
        <dbReference type="ARBA" id="ARBA00001946"/>
    </source>
</evidence>
<comment type="caution">
    <text evidence="14">The sequence shown here is derived from an EMBL/GenBank/DDBJ whole genome shotgun (WGS) entry which is preliminary data.</text>
</comment>
<gene>
    <name evidence="14" type="ORF">SAY86_024572</name>
</gene>
<organism evidence="14 15">
    <name type="scientific">Trapa natans</name>
    <name type="common">Water chestnut</name>
    <dbReference type="NCBI Taxonomy" id="22666"/>
    <lineage>
        <taxon>Eukaryota</taxon>
        <taxon>Viridiplantae</taxon>
        <taxon>Streptophyta</taxon>
        <taxon>Embryophyta</taxon>
        <taxon>Tracheophyta</taxon>
        <taxon>Spermatophyta</taxon>
        <taxon>Magnoliopsida</taxon>
        <taxon>eudicotyledons</taxon>
        <taxon>Gunneridae</taxon>
        <taxon>Pentapetalae</taxon>
        <taxon>rosids</taxon>
        <taxon>malvids</taxon>
        <taxon>Myrtales</taxon>
        <taxon>Lythraceae</taxon>
        <taxon>Trapa</taxon>
    </lineage>
</organism>
<dbReference type="SMART" id="SM00332">
    <property type="entry name" value="PP2Cc"/>
    <property type="match status" value="1"/>
</dbReference>
<comment type="similarity">
    <text evidence="3 12">Belongs to the PP2C family.</text>
</comment>
<evidence type="ECO:0000256" key="5">
    <source>
        <dbReference type="ARBA" id="ARBA00022723"/>
    </source>
</evidence>
<comment type="catalytic activity">
    <reaction evidence="10">
        <text>O-phospho-L-seryl-[protein] + H2O = L-seryl-[protein] + phosphate</text>
        <dbReference type="Rhea" id="RHEA:20629"/>
        <dbReference type="Rhea" id="RHEA-COMP:9863"/>
        <dbReference type="Rhea" id="RHEA-COMP:11604"/>
        <dbReference type="ChEBI" id="CHEBI:15377"/>
        <dbReference type="ChEBI" id="CHEBI:29999"/>
        <dbReference type="ChEBI" id="CHEBI:43474"/>
        <dbReference type="ChEBI" id="CHEBI:83421"/>
        <dbReference type="EC" id="3.1.3.16"/>
    </reaction>
</comment>
<name>A0AAN7MHL3_TRANT</name>
<accession>A0AAN7MHL3</accession>
<dbReference type="GO" id="GO:0005634">
    <property type="term" value="C:nucleus"/>
    <property type="evidence" value="ECO:0007669"/>
    <property type="project" value="UniProtKB-ARBA"/>
</dbReference>
<dbReference type="SUPFAM" id="SSF81606">
    <property type="entry name" value="PP2C-like"/>
    <property type="match status" value="1"/>
</dbReference>
<comment type="cofactor">
    <cofactor evidence="1">
        <name>Mn(2+)</name>
        <dbReference type="ChEBI" id="CHEBI:29035"/>
    </cofactor>
</comment>
<dbReference type="Gene3D" id="3.60.40.10">
    <property type="entry name" value="PPM-type phosphatase domain"/>
    <property type="match status" value="1"/>
</dbReference>
<protein>
    <recommendedName>
        <fullName evidence="4">protein-serine/threonine phosphatase</fullName>
        <ecNumber evidence="4">3.1.3.16</ecNumber>
    </recommendedName>
</protein>
<dbReference type="PANTHER" id="PTHR13832:SF165">
    <property type="entry name" value="PROTEIN PHOSPHATASE 2C 49-RELATED"/>
    <property type="match status" value="1"/>
</dbReference>
<feature type="domain" description="PPM-type phosphatase" evidence="13">
    <location>
        <begin position="89"/>
        <end position="362"/>
    </location>
</feature>
<dbReference type="InterPro" id="IPR001932">
    <property type="entry name" value="PPM-type_phosphatase-like_dom"/>
</dbReference>
<comment type="cofactor">
    <cofactor evidence="2">
        <name>Mg(2+)</name>
        <dbReference type="ChEBI" id="CHEBI:18420"/>
    </cofactor>
</comment>
<dbReference type="EMBL" id="JAXQNO010000004">
    <property type="protein sequence ID" value="KAK4799207.1"/>
    <property type="molecule type" value="Genomic_DNA"/>
</dbReference>
<keyword evidence="15" id="KW-1185">Reference proteome</keyword>
<keyword evidence="5" id="KW-0479">Metal-binding</keyword>
<keyword evidence="8 12" id="KW-0904">Protein phosphatase</keyword>
<dbReference type="InterPro" id="IPR000222">
    <property type="entry name" value="PP2C_BS"/>
</dbReference>
<dbReference type="PROSITE" id="PS51746">
    <property type="entry name" value="PPM_2"/>
    <property type="match status" value="1"/>
</dbReference>
<reference evidence="14 15" key="1">
    <citation type="journal article" date="2023" name="Hortic Res">
        <title>Pangenome of water caltrop reveals structural variations and asymmetric subgenome divergence after allopolyploidization.</title>
        <authorList>
            <person name="Zhang X."/>
            <person name="Chen Y."/>
            <person name="Wang L."/>
            <person name="Yuan Y."/>
            <person name="Fang M."/>
            <person name="Shi L."/>
            <person name="Lu R."/>
            <person name="Comes H.P."/>
            <person name="Ma Y."/>
            <person name="Chen Y."/>
            <person name="Huang G."/>
            <person name="Zhou Y."/>
            <person name="Zheng Z."/>
            <person name="Qiu Y."/>
        </authorList>
    </citation>
    <scope>NUCLEOTIDE SEQUENCE [LARGE SCALE GENOMIC DNA]</scope>
    <source>
        <strain evidence="14">F231</strain>
    </source>
</reference>
<dbReference type="PROSITE" id="PS01032">
    <property type="entry name" value="PPM_1"/>
    <property type="match status" value="1"/>
</dbReference>
<keyword evidence="6 12" id="KW-0378">Hydrolase</keyword>
<comment type="catalytic activity">
    <reaction evidence="11">
        <text>O-phospho-L-threonyl-[protein] + H2O = L-threonyl-[protein] + phosphate</text>
        <dbReference type="Rhea" id="RHEA:47004"/>
        <dbReference type="Rhea" id="RHEA-COMP:11060"/>
        <dbReference type="Rhea" id="RHEA-COMP:11605"/>
        <dbReference type="ChEBI" id="CHEBI:15377"/>
        <dbReference type="ChEBI" id="CHEBI:30013"/>
        <dbReference type="ChEBI" id="CHEBI:43474"/>
        <dbReference type="ChEBI" id="CHEBI:61977"/>
        <dbReference type="EC" id="3.1.3.16"/>
    </reaction>
</comment>
<keyword evidence="9" id="KW-0464">Manganese</keyword>
<proteinExistence type="inferred from homology"/>
<evidence type="ECO:0000256" key="6">
    <source>
        <dbReference type="ARBA" id="ARBA00022801"/>
    </source>
</evidence>
<keyword evidence="7" id="KW-0460">Magnesium</keyword>
<dbReference type="GO" id="GO:0046872">
    <property type="term" value="F:metal ion binding"/>
    <property type="evidence" value="ECO:0007669"/>
    <property type="project" value="UniProtKB-KW"/>
</dbReference>
<evidence type="ECO:0000256" key="11">
    <source>
        <dbReference type="ARBA" id="ARBA00048336"/>
    </source>
</evidence>
<dbReference type="PANTHER" id="PTHR13832">
    <property type="entry name" value="PROTEIN PHOSPHATASE 2C"/>
    <property type="match status" value="1"/>
</dbReference>
<evidence type="ECO:0000256" key="3">
    <source>
        <dbReference type="ARBA" id="ARBA00006702"/>
    </source>
</evidence>
<evidence type="ECO:0000256" key="1">
    <source>
        <dbReference type="ARBA" id="ARBA00001936"/>
    </source>
</evidence>
<evidence type="ECO:0000256" key="9">
    <source>
        <dbReference type="ARBA" id="ARBA00023211"/>
    </source>
</evidence>
<dbReference type="InterPro" id="IPR015655">
    <property type="entry name" value="PP2C"/>
</dbReference>
<evidence type="ECO:0000256" key="8">
    <source>
        <dbReference type="ARBA" id="ARBA00022912"/>
    </source>
</evidence>
<dbReference type="FunFam" id="3.60.40.10:FF:000004">
    <property type="entry name" value="Probable protein phosphatase 2C 22"/>
    <property type="match status" value="1"/>
</dbReference>
<evidence type="ECO:0000313" key="15">
    <source>
        <dbReference type="Proteomes" id="UP001346149"/>
    </source>
</evidence>
<evidence type="ECO:0000256" key="7">
    <source>
        <dbReference type="ARBA" id="ARBA00022842"/>
    </source>
</evidence>
<dbReference type="Pfam" id="PF00481">
    <property type="entry name" value="PP2C"/>
    <property type="match status" value="1"/>
</dbReference>
<evidence type="ECO:0000256" key="10">
    <source>
        <dbReference type="ARBA" id="ARBA00047761"/>
    </source>
</evidence>
<dbReference type="EC" id="3.1.3.16" evidence="4"/>
<dbReference type="Proteomes" id="UP001346149">
    <property type="component" value="Unassembled WGS sequence"/>
</dbReference>